<dbReference type="Proteomes" id="UP000318571">
    <property type="component" value="Chromosome 7"/>
</dbReference>
<dbReference type="InterPro" id="IPR036961">
    <property type="entry name" value="Kinesin_motor_dom_sf"/>
</dbReference>
<feature type="compositionally biased region" description="Basic residues" evidence="12">
    <location>
        <begin position="1343"/>
        <end position="1361"/>
    </location>
</feature>
<organism evidence="14 15">
    <name type="scientific">Tigriopus californicus</name>
    <name type="common">Marine copepod</name>
    <dbReference type="NCBI Taxonomy" id="6832"/>
    <lineage>
        <taxon>Eukaryota</taxon>
        <taxon>Metazoa</taxon>
        <taxon>Ecdysozoa</taxon>
        <taxon>Arthropoda</taxon>
        <taxon>Crustacea</taxon>
        <taxon>Multicrustacea</taxon>
        <taxon>Hexanauplia</taxon>
        <taxon>Copepoda</taxon>
        <taxon>Harpacticoida</taxon>
        <taxon>Harpacticidae</taxon>
        <taxon>Tigriopus</taxon>
    </lineage>
</organism>
<dbReference type="GO" id="GO:0051231">
    <property type="term" value="P:spindle elongation"/>
    <property type="evidence" value="ECO:0007669"/>
    <property type="project" value="TreeGrafter"/>
</dbReference>
<dbReference type="GO" id="GO:0005524">
    <property type="term" value="F:ATP binding"/>
    <property type="evidence" value="ECO:0007669"/>
    <property type="project" value="UniProtKB-UniRule"/>
</dbReference>
<feature type="compositionally biased region" description="Polar residues" evidence="12">
    <location>
        <begin position="1362"/>
        <end position="1378"/>
    </location>
</feature>
<dbReference type="SUPFAM" id="SSF52540">
    <property type="entry name" value="P-loop containing nucleoside triphosphate hydrolases"/>
    <property type="match status" value="1"/>
</dbReference>
<evidence type="ECO:0000256" key="3">
    <source>
        <dbReference type="ARBA" id="ARBA00022553"/>
    </source>
</evidence>
<dbReference type="GO" id="GO:0090307">
    <property type="term" value="P:mitotic spindle assembly"/>
    <property type="evidence" value="ECO:0007669"/>
    <property type="project" value="TreeGrafter"/>
</dbReference>
<sequence>MAYIVNDTTTAMSGDESSLMEDPSHASKGWPGVGPGEEHDSQVNMTRTFLSALDVPPAHFAHPQYPRVALPGARRNLFEAIEESDQSAWLLPPPPAKETLKVFLRVKPKTLEETEIIEADHAGQNASDASWRESGGAPPMVQIETDYQVALNAPKESNTFKNSVNGAGSNQLVFTYGATSSGKTYTIQGTAFNPGILPRALDVIFNSVGEDENSVPHLRPNCFNRVIQMKERDLKKSEDDKLAVFNLGRELQLQGRLTGASKMSGLSQLSEDSHNQADLTNLSQQSLATMFPFLANRHREESCVELQQTDIKFALWISFAEIYNENVHDLLEKIPTSKNKNTKPRRVPLKLAEDKNGSIYVRGLKEVKVNSANEAYQIMMIGRENLQFAATRLNHHSSRSHCIFSIKAIRVADINKPHLARVSMLTFCDLAGSERIKKTMNTGDRQKEAGNINTSLLVLGRCIKAIRHNQFNPKKPQIVPFRESKLTRMFQSFLVGHGKASMVVNISQAPYLFDESMQVLKFSAIASKITVETIKEPVTVKLNKKKKQTRFSIMVESNRSGNNLLMGRGSIAWEKPAARSTMCPMTPIVDTTLMDETSVMDQSVVDERYDSLLKLIDSLKDQLIKEKQENITLEQEIRTELCTEFNKMMVDIEESWEKRLQDQKERDEELSEWRLNKLQEVYKSRRKRQREDSPAPNETMMFIKDEIELELEDKKAQLKCLEDKVEAMSKAQGSLMGENKRLQEELTKGSFQLSTEKKNAALLDIQVQDLKRELSSANAAKMASIESSSATPVIQDLERQLQESKEKREELEGEKKHLKELLDEAGQDFLEKSEEVQKINRTLKDCEQQLVQQAIALNELNSQLEESRLLLTDSATRMEEKEKTIADLEDQADKRSSMEEELTQKIQEVESRLQISESEKQVLSDKITQHDEEIAKLNQEHSAKEESREKELESLKKQLDSNAQVIAKLEGEIDCKGENLQELKAMIQKKETDATDDIEKNIRKAESDKERLERELNDEIEDLKQAKKRLRQTVDDQTKDIEGKEKEVTKLEREVKSLIQAEKNQIEVNEELQSQIAMLRKQLKDLNTGPSKSEMDGLSKQVHDLKTKIERLEMENSSLKKEDNAFQILNEELSKRAKEKEDLIAKLARLEHDIDSKCYDIKKTKDEHKAMMDHYDQKLSVKSNELAMEKREVLKLREVMARSTPNKASVSARESEVAMLREELMKKTEVIKNLESMIPTRKELSYSSDEEDPDIRKEMDKLQKEMELMKATHEKELARFKRASDKAIAEYKHTNSELLRQMTHPPSAASSASTSMVSDSCAVEGDDSQNDNSLIEDTPSNNSRKRRRGGRTVKERSRRANRTASSKTDSATQASFEDSTLENDPDFGEGSKPKRSTRLTRAKPVRKAARKELSLDESSNSSVLKDLYNNRGDGNNSGGDPATPVSHNSRKQRTLYKESKEAQVFTPPLEDIGAPTMTPSTIVKRQLRSRSSRKK</sequence>
<dbReference type="PANTHER" id="PTHR47970">
    <property type="entry name" value="KINESIN-LIKE PROTEIN KIF11"/>
    <property type="match status" value="1"/>
</dbReference>
<feature type="compositionally biased region" description="Low complexity" evidence="12">
    <location>
        <begin position="1307"/>
        <end position="1322"/>
    </location>
</feature>
<evidence type="ECO:0000256" key="10">
    <source>
        <dbReference type="PROSITE-ProRule" id="PRU00283"/>
    </source>
</evidence>
<dbReference type="SMART" id="SM00129">
    <property type="entry name" value="KISc"/>
    <property type="match status" value="1"/>
</dbReference>
<dbReference type="GO" id="GO:0008017">
    <property type="term" value="F:microtubule binding"/>
    <property type="evidence" value="ECO:0007669"/>
    <property type="project" value="InterPro"/>
</dbReference>
<dbReference type="PROSITE" id="PS50067">
    <property type="entry name" value="KINESIN_MOTOR_2"/>
    <property type="match status" value="1"/>
</dbReference>
<proteinExistence type="inferred from homology"/>
<dbReference type="GO" id="GO:0007018">
    <property type="term" value="P:microtubule-based movement"/>
    <property type="evidence" value="ECO:0007669"/>
    <property type="project" value="InterPro"/>
</dbReference>
<evidence type="ECO:0000256" key="2">
    <source>
        <dbReference type="ARBA" id="ARBA00022490"/>
    </source>
</evidence>
<dbReference type="PRINTS" id="PR00380">
    <property type="entry name" value="KINESINHEAVY"/>
</dbReference>
<comment type="subcellular location">
    <subcellularLocation>
        <location evidence="1">Cytoplasm</location>
        <location evidence="1">Cytoskeleton</location>
        <location evidence="1">Spindle</location>
    </subcellularLocation>
</comment>
<dbReference type="GO" id="GO:0072686">
    <property type="term" value="C:mitotic spindle"/>
    <property type="evidence" value="ECO:0007669"/>
    <property type="project" value="TreeGrafter"/>
</dbReference>
<dbReference type="InterPro" id="IPR001752">
    <property type="entry name" value="Kinesin_motor_dom"/>
</dbReference>
<dbReference type="STRING" id="6832.A0A553P434"/>
<feature type="compositionally biased region" description="Low complexity" evidence="12">
    <location>
        <begin position="1429"/>
        <end position="1440"/>
    </location>
</feature>
<reference evidence="14 15" key="1">
    <citation type="journal article" date="2018" name="Nat. Ecol. Evol.">
        <title>Genomic signatures of mitonuclear coevolution across populations of Tigriopus californicus.</title>
        <authorList>
            <person name="Barreto F.S."/>
            <person name="Watson E.T."/>
            <person name="Lima T.G."/>
            <person name="Willett C.S."/>
            <person name="Edmands S."/>
            <person name="Li W."/>
            <person name="Burton R.S."/>
        </authorList>
    </citation>
    <scope>NUCLEOTIDE SEQUENCE [LARGE SCALE GENOMIC DNA]</scope>
    <source>
        <strain evidence="14 15">San Diego</strain>
    </source>
</reference>
<protein>
    <recommendedName>
        <fullName evidence="13">Kinesin motor domain-containing protein</fullName>
    </recommendedName>
</protein>
<evidence type="ECO:0000256" key="5">
    <source>
        <dbReference type="ARBA" id="ARBA00022741"/>
    </source>
</evidence>
<feature type="compositionally biased region" description="Basic residues" evidence="12">
    <location>
        <begin position="1485"/>
        <end position="1495"/>
    </location>
</feature>
<comment type="caution">
    <text evidence="14">The sequence shown here is derived from an EMBL/GenBank/DDBJ whole genome shotgun (WGS) entry which is preliminary data.</text>
</comment>
<feature type="coiled-coil region" evidence="11">
    <location>
        <begin position="1217"/>
        <end position="1279"/>
    </location>
</feature>
<dbReference type="EMBL" id="VCGU01000008">
    <property type="protein sequence ID" value="TRY72456.1"/>
    <property type="molecule type" value="Genomic_DNA"/>
</dbReference>
<keyword evidence="7 11" id="KW-0175">Coiled coil</keyword>
<feature type="compositionally biased region" description="Polar residues" evidence="12">
    <location>
        <begin position="1"/>
        <end position="16"/>
    </location>
</feature>
<feature type="domain" description="Kinesin motor" evidence="13">
    <location>
        <begin position="99"/>
        <end position="529"/>
    </location>
</feature>
<evidence type="ECO:0000256" key="9">
    <source>
        <dbReference type="ARBA" id="ARBA00023212"/>
    </source>
</evidence>
<dbReference type="OMA" id="NIGLRES"/>
<feature type="region of interest" description="Disordered" evidence="12">
    <location>
        <begin position="1297"/>
        <end position="1495"/>
    </location>
</feature>
<feature type="coiled-coil region" evidence="11">
    <location>
        <begin position="609"/>
        <end position="636"/>
    </location>
</feature>
<accession>A0A553P434</accession>
<keyword evidence="9" id="KW-0206">Cytoskeleton</keyword>
<evidence type="ECO:0000256" key="8">
    <source>
        <dbReference type="ARBA" id="ARBA00023175"/>
    </source>
</evidence>
<dbReference type="Gene3D" id="1.10.287.1490">
    <property type="match status" value="1"/>
</dbReference>
<evidence type="ECO:0000256" key="4">
    <source>
        <dbReference type="ARBA" id="ARBA00022701"/>
    </source>
</evidence>
<dbReference type="PROSITE" id="PS00411">
    <property type="entry name" value="KINESIN_MOTOR_1"/>
    <property type="match status" value="1"/>
</dbReference>
<evidence type="ECO:0000313" key="15">
    <source>
        <dbReference type="Proteomes" id="UP000318571"/>
    </source>
</evidence>
<dbReference type="InterPro" id="IPR019821">
    <property type="entry name" value="Kinesin_motor_CS"/>
</dbReference>
<feature type="compositionally biased region" description="Polar residues" evidence="12">
    <location>
        <begin position="1330"/>
        <end position="1342"/>
    </location>
</feature>
<dbReference type="InterPro" id="IPR047149">
    <property type="entry name" value="KIF11-like"/>
</dbReference>
<dbReference type="InterPro" id="IPR027417">
    <property type="entry name" value="P-loop_NTPase"/>
</dbReference>
<comment type="similarity">
    <text evidence="10">Belongs to the TRAFAC class myosin-kinesin ATPase superfamily. Kinesin family.</text>
</comment>
<feature type="region of interest" description="Disordered" evidence="12">
    <location>
        <begin position="881"/>
        <end position="904"/>
    </location>
</feature>
<evidence type="ECO:0000256" key="11">
    <source>
        <dbReference type="SAM" id="Coils"/>
    </source>
</evidence>
<keyword evidence="3" id="KW-0597">Phosphoprotein</keyword>
<dbReference type="GO" id="GO:0008574">
    <property type="term" value="F:plus-end-directed microtubule motor activity"/>
    <property type="evidence" value="ECO:0007669"/>
    <property type="project" value="TreeGrafter"/>
</dbReference>
<gene>
    <name evidence="14" type="ORF">TCAL_01023</name>
</gene>
<feature type="binding site" evidence="10">
    <location>
        <begin position="177"/>
        <end position="184"/>
    </location>
    <ligand>
        <name>ATP</name>
        <dbReference type="ChEBI" id="CHEBI:30616"/>
    </ligand>
</feature>
<evidence type="ECO:0000256" key="1">
    <source>
        <dbReference type="ARBA" id="ARBA00004186"/>
    </source>
</evidence>
<feature type="compositionally biased region" description="Basic and acidic residues" evidence="12">
    <location>
        <begin position="881"/>
        <end position="898"/>
    </location>
</feature>
<dbReference type="GO" id="GO:0005634">
    <property type="term" value="C:nucleus"/>
    <property type="evidence" value="ECO:0007669"/>
    <property type="project" value="TreeGrafter"/>
</dbReference>
<evidence type="ECO:0000256" key="12">
    <source>
        <dbReference type="SAM" id="MobiDB-lite"/>
    </source>
</evidence>
<keyword evidence="6 10" id="KW-0067">ATP-binding</keyword>
<keyword evidence="2" id="KW-0963">Cytoplasm</keyword>
<name>A0A553P434_TIGCA</name>
<keyword evidence="15" id="KW-1185">Reference proteome</keyword>
<dbReference type="Pfam" id="PF00225">
    <property type="entry name" value="Kinesin"/>
    <property type="match status" value="1"/>
</dbReference>
<evidence type="ECO:0000313" key="14">
    <source>
        <dbReference type="EMBL" id="TRY72456.1"/>
    </source>
</evidence>
<dbReference type="GO" id="GO:0005876">
    <property type="term" value="C:spindle microtubule"/>
    <property type="evidence" value="ECO:0007669"/>
    <property type="project" value="TreeGrafter"/>
</dbReference>
<evidence type="ECO:0000256" key="7">
    <source>
        <dbReference type="ARBA" id="ARBA00023054"/>
    </source>
</evidence>
<feature type="compositionally biased region" description="Basic residues" evidence="12">
    <location>
        <begin position="1393"/>
        <end position="1409"/>
    </location>
</feature>
<keyword evidence="4" id="KW-0493">Microtubule</keyword>
<evidence type="ECO:0000259" key="13">
    <source>
        <dbReference type="PROSITE" id="PS50067"/>
    </source>
</evidence>
<evidence type="ECO:0000256" key="6">
    <source>
        <dbReference type="ARBA" id="ARBA00022840"/>
    </source>
</evidence>
<dbReference type="Gene3D" id="3.40.850.10">
    <property type="entry name" value="Kinesin motor domain"/>
    <property type="match status" value="1"/>
</dbReference>
<keyword evidence="5 10" id="KW-0547">Nucleotide-binding</keyword>
<dbReference type="PANTHER" id="PTHR47970:SF29">
    <property type="entry name" value="KINESIN FAMILY MEMBER 20B"/>
    <property type="match status" value="1"/>
</dbReference>
<feature type="region of interest" description="Disordered" evidence="12">
    <location>
        <begin position="1"/>
        <end position="40"/>
    </location>
</feature>
<keyword evidence="8 10" id="KW-0505">Motor protein</keyword>